<evidence type="ECO:0000313" key="3">
    <source>
        <dbReference type="Proteomes" id="UP000257109"/>
    </source>
</evidence>
<dbReference type="Gene3D" id="1.25.40.10">
    <property type="entry name" value="Tetratricopeptide repeat domain"/>
    <property type="match status" value="1"/>
</dbReference>
<feature type="region of interest" description="Disordered" evidence="1">
    <location>
        <begin position="30"/>
        <end position="101"/>
    </location>
</feature>
<name>A0A371GWE3_MUCPR</name>
<evidence type="ECO:0000256" key="1">
    <source>
        <dbReference type="SAM" id="MobiDB-lite"/>
    </source>
</evidence>
<dbReference type="PANTHER" id="PTHR26312:SF123">
    <property type="entry name" value="TETRATRICOPEPTIDE REPEAT (TPR)-LIKE SUPERFAMILY PROTEIN"/>
    <property type="match status" value="1"/>
</dbReference>
<dbReference type="OrthoDB" id="439046at2759"/>
<evidence type="ECO:0000313" key="2">
    <source>
        <dbReference type="EMBL" id="RDX94880.1"/>
    </source>
</evidence>
<gene>
    <name evidence="2" type="ORF">CR513_22680</name>
</gene>
<dbReference type="AlphaFoldDB" id="A0A371GWE3"/>
<dbReference type="EMBL" id="QJKJ01004260">
    <property type="protein sequence ID" value="RDX94880.1"/>
    <property type="molecule type" value="Genomic_DNA"/>
</dbReference>
<keyword evidence="3" id="KW-1185">Reference proteome</keyword>
<organism evidence="2 3">
    <name type="scientific">Mucuna pruriens</name>
    <name type="common">Velvet bean</name>
    <name type="synonym">Dolichos pruriens</name>
    <dbReference type="NCBI Taxonomy" id="157652"/>
    <lineage>
        <taxon>Eukaryota</taxon>
        <taxon>Viridiplantae</taxon>
        <taxon>Streptophyta</taxon>
        <taxon>Embryophyta</taxon>
        <taxon>Tracheophyta</taxon>
        <taxon>Spermatophyta</taxon>
        <taxon>Magnoliopsida</taxon>
        <taxon>eudicotyledons</taxon>
        <taxon>Gunneridae</taxon>
        <taxon>Pentapetalae</taxon>
        <taxon>rosids</taxon>
        <taxon>fabids</taxon>
        <taxon>Fabales</taxon>
        <taxon>Fabaceae</taxon>
        <taxon>Papilionoideae</taxon>
        <taxon>50 kb inversion clade</taxon>
        <taxon>NPAAA clade</taxon>
        <taxon>indigoferoid/millettioid clade</taxon>
        <taxon>Phaseoleae</taxon>
        <taxon>Mucuna</taxon>
    </lineage>
</organism>
<accession>A0A371GWE3</accession>
<sequence length="298" mass="33525">MRASLIRTGSVPVQNTVLPTSPRLSLTRRASFAADNNHVRSPRLSMHSRRDPPRNGISRASSERAGENFGVRRNLNRTGSRSFLPIAPDEEEEEFLSDSEGRTALRKPRYVGIRPEDQEFGGGSDGADRGASTFTGGNGGDRIKIGAYYEEMLKSNPTDALLLRNYGKFLHEVRKHKPQSFIDYFRKEKKKKKERVEKDTARAEEYYGRAILADPGDGELLSLYGTLIWETHRDEERAKSYFDQAIHAAPDDCTVLGSYAHFMWEAEAEAEAEEEEEEEEEVNGGVTEKTATEMIAAF</sequence>
<reference evidence="2" key="1">
    <citation type="submission" date="2018-05" db="EMBL/GenBank/DDBJ databases">
        <title>Draft genome of Mucuna pruriens seed.</title>
        <authorList>
            <person name="Nnadi N.E."/>
            <person name="Vos R."/>
            <person name="Hasami M.H."/>
            <person name="Devisetty U.K."/>
            <person name="Aguiy J.C."/>
        </authorList>
    </citation>
    <scope>NUCLEOTIDE SEQUENCE [LARGE SCALE GENOMIC DNA]</scope>
    <source>
        <strain evidence="2">JCA_2017</strain>
    </source>
</reference>
<proteinExistence type="predicted"/>
<feature type="compositionally biased region" description="Acidic residues" evidence="1">
    <location>
        <begin position="88"/>
        <end position="97"/>
    </location>
</feature>
<feature type="region of interest" description="Disordered" evidence="1">
    <location>
        <begin position="269"/>
        <end position="298"/>
    </location>
</feature>
<feature type="non-terminal residue" evidence="2">
    <location>
        <position position="1"/>
    </location>
</feature>
<feature type="compositionally biased region" description="Acidic residues" evidence="1">
    <location>
        <begin position="269"/>
        <end position="282"/>
    </location>
</feature>
<comment type="caution">
    <text evidence="2">The sequence shown here is derived from an EMBL/GenBank/DDBJ whole genome shotgun (WGS) entry which is preliminary data.</text>
</comment>
<feature type="region of interest" description="Disordered" evidence="1">
    <location>
        <begin position="114"/>
        <end position="135"/>
    </location>
</feature>
<dbReference type="InterPro" id="IPR011990">
    <property type="entry name" value="TPR-like_helical_dom_sf"/>
</dbReference>
<dbReference type="STRING" id="157652.A0A371GWE3"/>
<protein>
    <submittedName>
        <fullName evidence="2">Uncharacterized protein</fullName>
    </submittedName>
</protein>
<dbReference type="PANTHER" id="PTHR26312">
    <property type="entry name" value="TETRATRICOPEPTIDE REPEAT PROTEIN 5"/>
    <property type="match status" value="1"/>
</dbReference>
<dbReference type="SUPFAM" id="SSF48452">
    <property type="entry name" value="TPR-like"/>
    <property type="match status" value="1"/>
</dbReference>
<dbReference type="Proteomes" id="UP000257109">
    <property type="component" value="Unassembled WGS sequence"/>
</dbReference>